<dbReference type="RefSeq" id="WP_140664656.1">
    <property type="nucleotide sequence ID" value="NZ_RCZE01000001.1"/>
</dbReference>
<comment type="caution">
    <text evidence="4">The sequence shown here is derived from an EMBL/GenBank/DDBJ whole genome shotgun (WGS) entry which is preliminary data.</text>
</comment>
<dbReference type="GO" id="GO:0009231">
    <property type="term" value="P:riboflavin biosynthetic process"/>
    <property type="evidence" value="ECO:0007669"/>
    <property type="project" value="TreeGrafter"/>
</dbReference>
<reference evidence="4 5" key="1">
    <citation type="journal article" date="2019" name="Environ. Microbiol.">
        <title>Species interactions and distinct microbial communities in high Arctic permafrost affected cryosols are associated with the CH4 and CO2 gas fluxes.</title>
        <authorList>
            <person name="Altshuler I."/>
            <person name="Hamel J."/>
            <person name="Turney S."/>
            <person name="Magnuson E."/>
            <person name="Levesque R."/>
            <person name="Greer C."/>
            <person name="Whyte L.G."/>
        </authorList>
    </citation>
    <scope>NUCLEOTIDE SEQUENCE [LARGE SCALE GENOMIC DNA]</scope>
    <source>
        <strain evidence="4 5">E3</strain>
    </source>
</reference>
<dbReference type="InterPro" id="IPR051400">
    <property type="entry name" value="HAD-like_hydrolase"/>
</dbReference>
<comment type="cofactor">
    <cofactor evidence="1">
        <name>Mg(2+)</name>
        <dbReference type="ChEBI" id="CHEBI:18420"/>
    </cofactor>
</comment>
<organism evidence="4 5">
    <name type="scientific">Pseudomonas arsenicoxydans</name>
    <dbReference type="NCBI Taxonomy" id="702115"/>
    <lineage>
        <taxon>Bacteria</taxon>
        <taxon>Pseudomonadati</taxon>
        <taxon>Pseudomonadota</taxon>
        <taxon>Gammaproteobacteria</taxon>
        <taxon>Pseudomonadales</taxon>
        <taxon>Pseudomonadaceae</taxon>
        <taxon>Pseudomonas</taxon>
    </lineage>
</organism>
<dbReference type="Gene3D" id="3.40.50.1000">
    <property type="entry name" value="HAD superfamily/HAD-like"/>
    <property type="match status" value="1"/>
</dbReference>
<evidence type="ECO:0000313" key="4">
    <source>
        <dbReference type="EMBL" id="TPG81623.1"/>
    </source>
</evidence>
<dbReference type="InterPro" id="IPR036412">
    <property type="entry name" value="HAD-like_sf"/>
</dbReference>
<dbReference type="NCBIfam" id="TIGR01509">
    <property type="entry name" value="HAD-SF-IA-v3"/>
    <property type="match status" value="1"/>
</dbReference>
<dbReference type="InterPro" id="IPR023214">
    <property type="entry name" value="HAD_sf"/>
</dbReference>
<dbReference type="PANTHER" id="PTHR46470:SF4">
    <property type="entry name" value="5-AMINO-6-(5-PHOSPHO-D-RIBITYLAMINO)URACIL PHOSPHATASE YIGB"/>
    <property type="match status" value="1"/>
</dbReference>
<dbReference type="SFLD" id="SFLDS00003">
    <property type="entry name" value="Haloacid_Dehalogenase"/>
    <property type="match status" value="1"/>
</dbReference>
<dbReference type="EMBL" id="RCZE01000001">
    <property type="protein sequence ID" value="TPG81623.1"/>
    <property type="molecule type" value="Genomic_DNA"/>
</dbReference>
<dbReference type="AlphaFoldDB" id="A0A502I6A1"/>
<keyword evidence="3" id="KW-0460">Magnesium</keyword>
<evidence type="ECO:0000256" key="2">
    <source>
        <dbReference type="ARBA" id="ARBA00022801"/>
    </source>
</evidence>
<proteinExistence type="predicted"/>
<protein>
    <submittedName>
        <fullName evidence="4">HAD family hydrolase</fullName>
    </submittedName>
</protein>
<evidence type="ECO:0000256" key="3">
    <source>
        <dbReference type="ARBA" id="ARBA00022842"/>
    </source>
</evidence>
<dbReference type="SFLD" id="SFLDG01129">
    <property type="entry name" value="C1.5:_HAD__Beta-PGM__Phosphata"/>
    <property type="match status" value="1"/>
</dbReference>
<dbReference type="NCBIfam" id="TIGR01549">
    <property type="entry name" value="HAD-SF-IA-v1"/>
    <property type="match status" value="1"/>
</dbReference>
<dbReference type="Pfam" id="PF00702">
    <property type="entry name" value="Hydrolase"/>
    <property type="match status" value="1"/>
</dbReference>
<keyword evidence="2 4" id="KW-0378">Hydrolase</keyword>
<dbReference type="Gene3D" id="1.20.120.1600">
    <property type="match status" value="1"/>
</dbReference>
<evidence type="ECO:0000256" key="1">
    <source>
        <dbReference type="ARBA" id="ARBA00001946"/>
    </source>
</evidence>
<gene>
    <name evidence="4" type="ORF">EAH78_01605</name>
</gene>
<dbReference type="PANTHER" id="PTHR46470">
    <property type="entry name" value="N-ACYLNEURAMINATE-9-PHOSPHATASE"/>
    <property type="match status" value="1"/>
</dbReference>
<sequence length="236" mass="26133">MTIQLITFDLDDTLWDTAPVILSAEAVLREWLTEHAPNLGAVPVEHLWAIREKILGSEPGLKHRISALRRRVLFHALEEAGYDHDLANNLADKSFEVFLHARHQIEVFPEVEPTLETLAKHYALGVVTNGNADVRRLGLADYFKFALCAEDIGIAKPDARLFHEALQRGGATAETAVHIGDHPGDDIAGAQQAGLRAIWFNPQGKAWEAEKAPDAEIRSLTELPALLALWNSRHPS</sequence>
<evidence type="ECO:0000313" key="5">
    <source>
        <dbReference type="Proteomes" id="UP000317933"/>
    </source>
</evidence>
<dbReference type="Proteomes" id="UP000317933">
    <property type="component" value="Unassembled WGS sequence"/>
</dbReference>
<dbReference type="GO" id="GO:0016787">
    <property type="term" value="F:hydrolase activity"/>
    <property type="evidence" value="ECO:0007669"/>
    <property type="project" value="UniProtKB-KW"/>
</dbReference>
<dbReference type="SUPFAM" id="SSF56784">
    <property type="entry name" value="HAD-like"/>
    <property type="match status" value="1"/>
</dbReference>
<accession>A0A502I6A1</accession>
<name>A0A502I6A1_9PSED</name>
<dbReference type="InterPro" id="IPR006439">
    <property type="entry name" value="HAD-SF_hydro_IA"/>
</dbReference>